<dbReference type="AlphaFoldDB" id="A0A1M2VSS5"/>
<organism evidence="1 2">
    <name type="scientific">Trametes pubescens</name>
    <name type="common">White-rot fungus</name>
    <dbReference type="NCBI Taxonomy" id="154538"/>
    <lineage>
        <taxon>Eukaryota</taxon>
        <taxon>Fungi</taxon>
        <taxon>Dikarya</taxon>
        <taxon>Basidiomycota</taxon>
        <taxon>Agaricomycotina</taxon>
        <taxon>Agaricomycetes</taxon>
        <taxon>Polyporales</taxon>
        <taxon>Polyporaceae</taxon>
        <taxon>Trametes</taxon>
    </lineage>
</organism>
<evidence type="ECO:0000313" key="2">
    <source>
        <dbReference type="Proteomes" id="UP000184267"/>
    </source>
</evidence>
<name>A0A1M2VSS5_TRAPU</name>
<accession>A0A1M2VSS5</accession>
<evidence type="ECO:0000313" key="1">
    <source>
        <dbReference type="EMBL" id="OJT10552.1"/>
    </source>
</evidence>
<reference evidence="1 2" key="1">
    <citation type="submission" date="2016-10" db="EMBL/GenBank/DDBJ databases">
        <title>Genome sequence of the basidiomycete white-rot fungus Trametes pubescens.</title>
        <authorList>
            <person name="Makela M.R."/>
            <person name="Granchi Z."/>
            <person name="Peng M."/>
            <person name="De Vries R.P."/>
            <person name="Grigoriev I."/>
            <person name="Riley R."/>
            <person name="Hilden K."/>
        </authorList>
    </citation>
    <scope>NUCLEOTIDE SEQUENCE [LARGE SCALE GENOMIC DNA]</scope>
    <source>
        <strain evidence="1 2">FBCC735</strain>
    </source>
</reference>
<comment type="caution">
    <text evidence="1">The sequence shown here is derived from an EMBL/GenBank/DDBJ whole genome shotgun (WGS) entry which is preliminary data.</text>
</comment>
<dbReference type="EMBL" id="MNAD01000773">
    <property type="protein sequence ID" value="OJT10552.1"/>
    <property type="molecule type" value="Genomic_DNA"/>
</dbReference>
<sequence>MAAAAAAAWRNPLYHPVEQLRPRSQIINPPWTFIAQSEVELRIKSPHVSCVAGQWRTAGRWGKLE</sequence>
<dbReference type="Proteomes" id="UP000184267">
    <property type="component" value="Unassembled WGS sequence"/>
</dbReference>
<gene>
    <name evidence="1" type="ORF">TRAPUB_12990</name>
</gene>
<proteinExistence type="predicted"/>
<protein>
    <submittedName>
        <fullName evidence="1">Uncharacterized protein</fullName>
    </submittedName>
</protein>
<keyword evidence="2" id="KW-1185">Reference proteome</keyword>